<evidence type="ECO:0000313" key="3">
    <source>
        <dbReference type="EMBL" id="KAL2849334.1"/>
    </source>
</evidence>
<comment type="caution">
    <text evidence="3">The sequence shown here is derived from an EMBL/GenBank/DDBJ whole genome shotgun (WGS) entry which is preliminary data.</text>
</comment>
<reference evidence="3 4" key="1">
    <citation type="submission" date="2024-07" db="EMBL/GenBank/DDBJ databases">
        <title>Section-level genome sequencing and comparative genomics of Aspergillus sections Usti and Cavernicolus.</title>
        <authorList>
            <consortium name="Lawrence Berkeley National Laboratory"/>
            <person name="Nybo J.L."/>
            <person name="Vesth T.C."/>
            <person name="Theobald S."/>
            <person name="Frisvad J.C."/>
            <person name="Larsen T.O."/>
            <person name="Kjaerboelling I."/>
            <person name="Rothschild-Mancinelli K."/>
            <person name="Lyhne E.K."/>
            <person name="Kogle M.E."/>
            <person name="Barry K."/>
            <person name="Clum A."/>
            <person name="Na H."/>
            <person name="Ledsgaard L."/>
            <person name="Lin J."/>
            <person name="Lipzen A."/>
            <person name="Kuo A."/>
            <person name="Riley R."/>
            <person name="Mondo S."/>
            <person name="LaButti K."/>
            <person name="Haridas S."/>
            <person name="Pangalinan J."/>
            <person name="Salamov A.A."/>
            <person name="Simmons B.A."/>
            <person name="Magnuson J.K."/>
            <person name="Chen J."/>
            <person name="Drula E."/>
            <person name="Henrissat B."/>
            <person name="Wiebenga A."/>
            <person name="Lubbers R.J."/>
            <person name="Gomes A.C."/>
            <person name="Macurrencykelacurrency M.R."/>
            <person name="Stajich J."/>
            <person name="Grigoriev I.V."/>
            <person name="Mortensen U.H."/>
            <person name="De vries R.P."/>
            <person name="Baker S.E."/>
            <person name="Andersen M.R."/>
        </authorList>
    </citation>
    <scope>NUCLEOTIDE SEQUENCE [LARGE SCALE GENOMIC DNA]</scope>
    <source>
        <strain evidence="3 4">CBS 756.74</strain>
    </source>
</reference>
<dbReference type="EMBL" id="JBFXLR010000023">
    <property type="protein sequence ID" value="KAL2849334.1"/>
    <property type="molecule type" value="Genomic_DNA"/>
</dbReference>
<name>A0ABR4KAQ8_9EURO</name>
<feature type="region of interest" description="Disordered" evidence="1">
    <location>
        <begin position="17"/>
        <end position="39"/>
    </location>
</feature>
<keyword evidence="2" id="KW-0812">Transmembrane</keyword>
<dbReference type="GeneID" id="98155424"/>
<dbReference type="Proteomes" id="UP001610444">
    <property type="component" value="Unassembled WGS sequence"/>
</dbReference>
<organism evidence="3 4">
    <name type="scientific">Aspergillus pseudodeflectus</name>
    <dbReference type="NCBI Taxonomy" id="176178"/>
    <lineage>
        <taxon>Eukaryota</taxon>
        <taxon>Fungi</taxon>
        <taxon>Dikarya</taxon>
        <taxon>Ascomycota</taxon>
        <taxon>Pezizomycotina</taxon>
        <taxon>Eurotiomycetes</taxon>
        <taxon>Eurotiomycetidae</taxon>
        <taxon>Eurotiales</taxon>
        <taxon>Aspergillaceae</taxon>
        <taxon>Aspergillus</taxon>
        <taxon>Aspergillus subgen. Nidulantes</taxon>
    </lineage>
</organism>
<feature type="transmembrane region" description="Helical" evidence="2">
    <location>
        <begin position="400"/>
        <end position="423"/>
    </location>
</feature>
<proteinExistence type="predicted"/>
<evidence type="ECO:0000313" key="4">
    <source>
        <dbReference type="Proteomes" id="UP001610444"/>
    </source>
</evidence>
<protein>
    <submittedName>
        <fullName evidence="3">Uncharacterized protein</fullName>
    </submittedName>
</protein>
<gene>
    <name evidence="3" type="ORF">BJX68DRAFT_237920</name>
</gene>
<feature type="compositionally biased region" description="Low complexity" evidence="1">
    <location>
        <begin position="283"/>
        <end position="297"/>
    </location>
</feature>
<dbReference type="RefSeq" id="XP_070898721.1">
    <property type="nucleotide sequence ID" value="XM_071040260.1"/>
</dbReference>
<feature type="transmembrane region" description="Helical" evidence="2">
    <location>
        <begin position="302"/>
        <end position="326"/>
    </location>
</feature>
<accession>A0ABR4KAQ8</accession>
<feature type="transmembrane region" description="Helical" evidence="2">
    <location>
        <begin position="371"/>
        <end position="394"/>
    </location>
</feature>
<keyword evidence="4" id="KW-1185">Reference proteome</keyword>
<evidence type="ECO:0000256" key="2">
    <source>
        <dbReference type="SAM" id="Phobius"/>
    </source>
</evidence>
<keyword evidence="2" id="KW-0472">Membrane</keyword>
<keyword evidence="2" id="KW-1133">Transmembrane helix</keyword>
<feature type="region of interest" description="Disordered" evidence="1">
    <location>
        <begin position="269"/>
        <end position="297"/>
    </location>
</feature>
<evidence type="ECO:0000256" key="1">
    <source>
        <dbReference type="SAM" id="MobiDB-lite"/>
    </source>
</evidence>
<feature type="transmembrane region" description="Helical" evidence="2">
    <location>
        <begin position="338"/>
        <end position="359"/>
    </location>
</feature>
<sequence length="429" mass="47888">MSARPLAMIQTQGLLRKRRQHPAGLQNEPQQAKEQETSYSDRALQKSILRSIAHTLLVLDLVSLRTLSDLGKPSDLLQYRPIIDKDSITSQLAELALTCKPEDHVEVSKFRRHLEKLGREELITRVTQLQNAEFHAKAMSLLKTFVQDFSEGGSPSEELEDAYTASRNSDILFYDPDLESLVSGWKDSLEREDSLYLLDFDRGQMTLLLIILKSQALQKAVREVFENNYFDRPTRSSLISRLEVLDTYFEDACYTLDIPVKPLAYLGRDTDEPDAESKRDNENGSNTTTTPTSGPTNRRTPFVFASVVPTVCILSCIPAALAWIHANGNEGTVADVDFFQLLSSACLQLLGIATALWPAIMNLRPNRTARIITWAMAILGGILTLAAIPLYLAIPIRWSALLLFGGSILQALVQLELVLGIYASKEHQS</sequence>